<keyword evidence="1" id="KW-0812">Transmembrane</keyword>
<feature type="domain" description="Helicase/UvrB N-terminal" evidence="2">
    <location>
        <begin position="4"/>
        <end position="62"/>
    </location>
</feature>
<gene>
    <name evidence="3" type="ORF">ERS008667_02597</name>
</gene>
<organism evidence="3 4">
    <name type="scientific">Yersinia similis</name>
    <dbReference type="NCBI Taxonomy" id="367190"/>
    <lineage>
        <taxon>Bacteria</taxon>
        <taxon>Pseudomonadati</taxon>
        <taxon>Pseudomonadota</taxon>
        <taxon>Gammaproteobacteria</taxon>
        <taxon>Enterobacterales</taxon>
        <taxon>Yersiniaceae</taxon>
        <taxon>Yersinia</taxon>
    </lineage>
</organism>
<evidence type="ECO:0000313" key="4">
    <source>
        <dbReference type="Proteomes" id="UP000038204"/>
    </source>
</evidence>
<dbReference type="EMBL" id="CQBK01000018">
    <property type="protein sequence ID" value="CNI16308.1"/>
    <property type="molecule type" value="Genomic_DNA"/>
</dbReference>
<dbReference type="GO" id="GO:0005524">
    <property type="term" value="F:ATP binding"/>
    <property type="evidence" value="ECO:0007669"/>
    <property type="project" value="InterPro"/>
</dbReference>
<accession>A0A0T9QKQ6</accession>
<dbReference type="InterPro" id="IPR027417">
    <property type="entry name" value="P-loop_NTPase"/>
</dbReference>
<evidence type="ECO:0000313" key="3">
    <source>
        <dbReference type="EMBL" id="CNI16308.1"/>
    </source>
</evidence>
<keyword evidence="1" id="KW-1133">Transmembrane helix</keyword>
<dbReference type="InterPro" id="IPR006935">
    <property type="entry name" value="Helicase/UvrB_N"/>
</dbReference>
<sequence>MLNIQPKAKQVTALNMLRRDWKQYRTFLLSASVGFGKTAIAAFIADGFVSRGLRVMFVAPYTRSVPVAAAERLRKHANQIRSGATGTDTSKLTF</sequence>
<evidence type="ECO:0000259" key="2">
    <source>
        <dbReference type="Pfam" id="PF04851"/>
    </source>
</evidence>
<dbReference type="GO" id="GO:0016787">
    <property type="term" value="F:hydrolase activity"/>
    <property type="evidence" value="ECO:0007669"/>
    <property type="project" value="InterPro"/>
</dbReference>
<feature type="transmembrane region" description="Helical" evidence="1">
    <location>
        <begin position="26"/>
        <end position="45"/>
    </location>
</feature>
<dbReference type="GO" id="GO:0003677">
    <property type="term" value="F:DNA binding"/>
    <property type="evidence" value="ECO:0007669"/>
    <property type="project" value="InterPro"/>
</dbReference>
<dbReference type="AlphaFoldDB" id="A0A0T9QKQ6"/>
<proteinExistence type="predicted"/>
<keyword evidence="1" id="KW-0472">Membrane</keyword>
<dbReference type="SUPFAM" id="SSF52540">
    <property type="entry name" value="P-loop containing nucleoside triphosphate hydrolases"/>
    <property type="match status" value="1"/>
</dbReference>
<dbReference type="Gene3D" id="3.40.50.300">
    <property type="entry name" value="P-loop containing nucleotide triphosphate hydrolases"/>
    <property type="match status" value="1"/>
</dbReference>
<protein>
    <submittedName>
        <fullName evidence="3">Phage exported protein</fullName>
    </submittedName>
</protein>
<dbReference type="Pfam" id="PF04851">
    <property type="entry name" value="ResIII"/>
    <property type="match status" value="1"/>
</dbReference>
<evidence type="ECO:0000256" key="1">
    <source>
        <dbReference type="SAM" id="Phobius"/>
    </source>
</evidence>
<dbReference type="Proteomes" id="UP000038204">
    <property type="component" value="Unassembled WGS sequence"/>
</dbReference>
<name>A0A0T9QKQ6_9GAMM</name>
<reference evidence="3 4" key="1">
    <citation type="submission" date="2015-03" db="EMBL/GenBank/DDBJ databases">
        <authorList>
            <person name="Murphy D."/>
        </authorList>
    </citation>
    <scope>NUCLEOTIDE SEQUENCE [LARGE SCALE GENOMIC DNA]</scope>
    <source>
        <strain evidence="3 4">Y233</strain>
    </source>
</reference>